<proteinExistence type="predicted"/>
<sequence>MQSQMHFGHSFDSRWAQGGQGLSKTNLRHDSPDRDVDDDRRDYKRQSSEDSHRSSHRSQSDLSHKSSDRFGDDSHDYRHQDYDYNRKNRDEDKWQKENEKKKHDDDWHGDRRDKYRDDKHERPQRPDSRDSRASRESRQSRDSARDSEPRDHIGSWADTVFEPTYEEKRRDHGREDRRQVPGPITKERIEADDMKNEKRGLTQLKRGQMPDKKIAEKKDEKIQDGSIGENKLQDQLQDSGTKAWADAVSPNTIDPENPKYMDTFEKNKSSSSTEALKQENDLKKSDNSEFKDKDDKRGRNRNYPSSKGWSGNEYHRSTNWPKRQTSRGARPGGPQRPGDFHGTDSEGSMDEVNVDGVPLKSPKTVKKSEKDDKNKEIKQNEKTATLERNKDKQDSKRENYVPRGEPSRHGRGGGNFRGRGGLSKRIDGYGPPPSKSPFGHHDDKEKKLSSDENSGDITIEDKAKQNQQALSAGIIGSARKEMGAKLDDKAKSRKPDHRRGKSKTKADGKRDDETVDSNSDNSDDKDGKGLKKTHKTNPPLRGPLSMNQTRRTNAPPRLTSGEKKTHPSRNENPIPRQNSSGALRSQSVIKKDEKSGEPNSLCSGIADISLKNKPETEPEDGDEKVSLQSDSDGFQEVKSKKTGKERQKSIDEKPGKAPIKPDKDAGKQDRKPKSSSTVQLTQQQISNIPPLMATPVNPPPVLPQANKNPFERPRQSKLAPRFAKQRENNRLQKAQMQQQQNICDVNDMNKVNQNMNVYGMKDSSSVVMPLANAWDKSLGGPPLRNIDSENVLGVSGDGCKTLDHVQASQSNSPSNDKIIGKSSQLQDKAILDGTTPPVNTIIFENTNFKSAPGSRNSRSDKPRSKLDEGMDGSVVSGFNKPISDLLCKNDKQSESIQIPLSFKEDNADIKLDFFDSELSHLTEEKSSKNLCMPRSMHAITTGNNTITTPDALNFKIQSVKKMWETPADHNVGQEDNNSSFSSSFVSDPNTLDPNAFGKGNDTPDDNHEGYSPSPNQVASNSTTNVCKVKPTQQVSGGGAQAVLNSATHQQHSGIMGPSLMGNPLSPPPLQPVIGTGVNLGQPPQQYTANQHISYQAGLGGSNQYGISAIPSPPTVMYNSTQQIQQTGLYGPFQIDQTGVLGGQGRSQYSQYPNHYSLGQTASSPYSTQSVYLQTQPHPPPAAQAPPDLYQNISNYRLSATGPFGQNQQLNNPTTVLISSTSSNSLMSASVKPSSQQISAIGTKAGGVGQAYQQQSQQSQQVYMAYEPALQANYLQSAAGVMQRGPTGPVQNNVVPALQPSSSYYSGSTGQTGYFQQPGSSTIQSAQLQQHQAGYGLQGNVFGTHNQSHTNAGLQSFNSHFLSTPMQLAAALNAQQFRSSLPTQFMKGVGSQQIGDQTGRSQQLKSPGSQEVLSSVFNSGSQISSPKLRQNCKQPPPQPSPTAQHKYNLYQGVGNQQSGNMQRYPPPIQRPVNFQQMGSVQQNNSANNQKHRSNNPNNKASSRQYYQNNSISSQSEKIDDSKLNDNSLSNSNSNSVNSSVANKTVIGTSAATTVASPEISKEAINIEETTALKD</sequence>
<feature type="compositionally biased region" description="Basic and acidic residues" evidence="1">
    <location>
        <begin position="208"/>
        <end position="223"/>
    </location>
</feature>
<feature type="compositionally biased region" description="Basic and acidic residues" evidence="1">
    <location>
        <begin position="857"/>
        <end position="868"/>
    </location>
</feature>
<dbReference type="Proteomes" id="UP000007266">
    <property type="component" value="Linkage group 2"/>
</dbReference>
<feature type="compositionally biased region" description="Polar residues" evidence="1">
    <location>
        <begin position="1480"/>
        <end position="1499"/>
    </location>
</feature>
<feature type="compositionally biased region" description="Low complexity" evidence="1">
    <location>
        <begin position="1523"/>
        <end position="1539"/>
    </location>
</feature>
<feature type="compositionally biased region" description="Basic and acidic residues" evidence="1">
    <location>
        <begin position="478"/>
        <end position="490"/>
    </location>
</feature>
<feature type="compositionally biased region" description="Gly residues" evidence="1">
    <location>
        <begin position="412"/>
        <end position="421"/>
    </location>
</feature>
<evidence type="ECO:0000313" key="2">
    <source>
        <dbReference type="EMBL" id="KYB29235.1"/>
    </source>
</evidence>
<feature type="region of interest" description="Disordered" evidence="1">
    <location>
        <begin position="1480"/>
        <end position="1539"/>
    </location>
</feature>
<feature type="compositionally biased region" description="Polar residues" evidence="1">
    <location>
        <begin position="674"/>
        <end position="687"/>
    </location>
</feature>
<feature type="compositionally biased region" description="Polar residues" evidence="1">
    <location>
        <begin position="575"/>
        <end position="588"/>
    </location>
</feature>
<reference evidence="2 3" key="1">
    <citation type="journal article" date="2008" name="Nature">
        <title>The genome of the model beetle and pest Tribolium castaneum.</title>
        <authorList>
            <consortium name="Tribolium Genome Sequencing Consortium"/>
            <person name="Richards S."/>
            <person name="Gibbs R.A."/>
            <person name="Weinstock G.M."/>
            <person name="Brown S.J."/>
            <person name="Denell R."/>
            <person name="Beeman R.W."/>
            <person name="Gibbs R."/>
            <person name="Beeman R.W."/>
            <person name="Brown S.J."/>
            <person name="Bucher G."/>
            <person name="Friedrich M."/>
            <person name="Grimmelikhuijzen C.J."/>
            <person name="Klingler M."/>
            <person name="Lorenzen M."/>
            <person name="Richards S."/>
            <person name="Roth S."/>
            <person name="Schroder R."/>
            <person name="Tautz D."/>
            <person name="Zdobnov E.M."/>
            <person name="Muzny D."/>
            <person name="Gibbs R.A."/>
            <person name="Weinstock G.M."/>
            <person name="Attaway T."/>
            <person name="Bell S."/>
            <person name="Buhay C.J."/>
            <person name="Chandrabose M.N."/>
            <person name="Chavez D."/>
            <person name="Clerk-Blankenburg K.P."/>
            <person name="Cree A."/>
            <person name="Dao M."/>
            <person name="Davis C."/>
            <person name="Chacko J."/>
            <person name="Dinh H."/>
            <person name="Dugan-Rocha S."/>
            <person name="Fowler G."/>
            <person name="Garner T.T."/>
            <person name="Garnes J."/>
            <person name="Gnirke A."/>
            <person name="Hawes A."/>
            <person name="Hernandez J."/>
            <person name="Hines S."/>
            <person name="Holder M."/>
            <person name="Hume J."/>
            <person name="Jhangiani S.N."/>
            <person name="Joshi V."/>
            <person name="Khan Z.M."/>
            <person name="Jackson L."/>
            <person name="Kovar C."/>
            <person name="Kowis A."/>
            <person name="Lee S."/>
            <person name="Lewis L.R."/>
            <person name="Margolis J."/>
            <person name="Morgan M."/>
            <person name="Nazareth L.V."/>
            <person name="Nguyen N."/>
            <person name="Okwuonu G."/>
            <person name="Parker D."/>
            <person name="Richards S."/>
            <person name="Ruiz S.J."/>
            <person name="Santibanez J."/>
            <person name="Savard J."/>
            <person name="Scherer S.E."/>
            <person name="Schneider B."/>
            <person name="Sodergren E."/>
            <person name="Tautz D."/>
            <person name="Vattahil S."/>
            <person name="Villasana D."/>
            <person name="White C.S."/>
            <person name="Wright R."/>
            <person name="Park Y."/>
            <person name="Beeman R.W."/>
            <person name="Lord J."/>
            <person name="Oppert B."/>
            <person name="Lorenzen M."/>
            <person name="Brown S."/>
            <person name="Wang L."/>
            <person name="Savard J."/>
            <person name="Tautz D."/>
            <person name="Richards S."/>
            <person name="Weinstock G."/>
            <person name="Gibbs R.A."/>
            <person name="Liu Y."/>
            <person name="Worley K."/>
            <person name="Weinstock G."/>
            <person name="Elsik C.G."/>
            <person name="Reese J.T."/>
            <person name="Elhaik E."/>
            <person name="Landan G."/>
            <person name="Graur D."/>
            <person name="Arensburger P."/>
            <person name="Atkinson P."/>
            <person name="Beeman R.W."/>
            <person name="Beidler J."/>
            <person name="Brown S.J."/>
            <person name="Demuth J.P."/>
            <person name="Drury D.W."/>
            <person name="Du Y.Z."/>
            <person name="Fujiwara H."/>
            <person name="Lorenzen M."/>
            <person name="Maselli V."/>
            <person name="Osanai M."/>
            <person name="Park Y."/>
            <person name="Robertson H.M."/>
            <person name="Tu Z."/>
            <person name="Wang J.J."/>
            <person name="Wang S."/>
            <person name="Richards S."/>
            <person name="Song H."/>
            <person name="Zhang L."/>
            <person name="Sodergren E."/>
            <person name="Werner D."/>
            <person name="Stanke M."/>
            <person name="Morgenstern B."/>
            <person name="Solovyev V."/>
            <person name="Kosarev P."/>
            <person name="Brown G."/>
            <person name="Chen H.C."/>
            <person name="Ermolaeva O."/>
            <person name="Hlavina W."/>
            <person name="Kapustin Y."/>
            <person name="Kiryutin B."/>
            <person name="Kitts P."/>
            <person name="Maglott D."/>
            <person name="Pruitt K."/>
            <person name="Sapojnikov V."/>
            <person name="Souvorov A."/>
            <person name="Mackey A.J."/>
            <person name="Waterhouse R.M."/>
            <person name="Wyder S."/>
            <person name="Zdobnov E.M."/>
            <person name="Zdobnov E.M."/>
            <person name="Wyder S."/>
            <person name="Kriventseva E.V."/>
            <person name="Kadowaki T."/>
            <person name="Bork P."/>
            <person name="Aranda M."/>
            <person name="Bao R."/>
            <person name="Beermann A."/>
            <person name="Berns N."/>
            <person name="Bolognesi R."/>
            <person name="Bonneton F."/>
            <person name="Bopp D."/>
            <person name="Brown S.J."/>
            <person name="Bucher G."/>
            <person name="Butts T."/>
            <person name="Chaumot A."/>
            <person name="Denell R.E."/>
            <person name="Ferrier D.E."/>
            <person name="Friedrich M."/>
            <person name="Gordon C.M."/>
            <person name="Jindra M."/>
            <person name="Klingler M."/>
            <person name="Lan Q."/>
            <person name="Lattorff H.M."/>
            <person name="Laudet V."/>
            <person name="von Levetsow C."/>
            <person name="Liu Z."/>
            <person name="Lutz R."/>
            <person name="Lynch J.A."/>
            <person name="da Fonseca R.N."/>
            <person name="Posnien N."/>
            <person name="Reuter R."/>
            <person name="Roth S."/>
            <person name="Savard J."/>
            <person name="Schinko J.B."/>
            <person name="Schmitt C."/>
            <person name="Schoppmeier M."/>
            <person name="Schroder R."/>
            <person name="Shippy T.D."/>
            <person name="Simonnet F."/>
            <person name="Marques-Souza H."/>
            <person name="Tautz D."/>
            <person name="Tomoyasu Y."/>
            <person name="Trauner J."/>
            <person name="Van der Zee M."/>
            <person name="Vervoort M."/>
            <person name="Wittkopp N."/>
            <person name="Wimmer E.A."/>
            <person name="Yang X."/>
            <person name="Jones A.K."/>
            <person name="Sattelle D.B."/>
            <person name="Ebert P.R."/>
            <person name="Nelson D."/>
            <person name="Scott J.G."/>
            <person name="Beeman R.W."/>
            <person name="Muthukrishnan S."/>
            <person name="Kramer K.J."/>
            <person name="Arakane Y."/>
            <person name="Beeman R.W."/>
            <person name="Zhu Q."/>
            <person name="Hogenkamp D."/>
            <person name="Dixit R."/>
            <person name="Oppert B."/>
            <person name="Jiang H."/>
            <person name="Zou Z."/>
            <person name="Marshall J."/>
            <person name="Elpidina E."/>
            <person name="Vinokurov K."/>
            <person name="Oppert C."/>
            <person name="Zou Z."/>
            <person name="Evans J."/>
            <person name="Lu Z."/>
            <person name="Zhao P."/>
            <person name="Sumathipala N."/>
            <person name="Altincicek B."/>
            <person name="Vilcinskas A."/>
            <person name="Williams M."/>
            <person name="Hultmark D."/>
            <person name="Hetru C."/>
            <person name="Jiang H."/>
            <person name="Grimmelikhuijzen C.J."/>
            <person name="Hauser F."/>
            <person name="Cazzamali G."/>
            <person name="Williamson M."/>
            <person name="Park Y."/>
            <person name="Li B."/>
            <person name="Tanaka Y."/>
            <person name="Predel R."/>
            <person name="Neupert S."/>
            <person name="Schachtner J."/>
            <person name="Verleyen P."/>
            <person name="Raible F."/>
            <person name="Bork P."/>
            <person name="Friedrich M."/>
            <person name="Walden K.K."/>
            <person name="Robertson H.M."/>
            <person name="Angeli S."/>
            <person name="Foret S."/>
            <person name="Bucher G."/>
            <person name="Schuetz S."/>
            <person name="Maleszka R."/>
            <person name="Wimmer E.A."/>
            <person name="Beeman R.W."/>
            <person name="Lorenzen M."/>
            <person name="Tomoyasu Y."/>
            <person name="Miller S.C."/>
            <person name="Grossmann D."/>
            <person name="Bucher G."/>
        </authorList>
    </citation>
    <scope>NUCLEOTIDE SEQUENCE [LARGE SCALE GENOMIC DNA]</scope>
    <source>
        <strain evidence="2 3">Georgia GA2</strain>
    </source>
</reference>
<keyword evidence="3" id="KW-1185">Reference proteome</keyword>
<reference evidence="2 3" key="2">
    <citation type="journal article" date="2010" name="Nucleic Acids Res.">
        <title>BeetleBase in 2010: revisions to provide comprehensive genomic information for Tribolium castaneum.</title>
        <authorList>
            <person name="Kim H.S."/>
            <person name="Murphy T."/>
            <person name="Xia J."/>
            <person name="Caragea D."/>
            <person name="Park Y."/>
            <person name="Beeman R.W."/>
            <person name="Lorenzen M.D."/>
            <person name="Butcher S."/>
            <person name="Manak J.R."/>
            <person name="Brown S.J."/>
        </authorList>
    </citation>
    <scope>GENOME REANNOTATION</scope>
    <source>
        <strain evidence="2 3">Georgia GA2</strain>
    </source>
</reference>
<feature type="compositionally biased region" description="Basic and acidic residues" evidence="1">
    <location>
        <begin position="276"/>
        <end position="297"/>
    </location>
</feature>
<protein>
    <recommendedName>
        <fullName evidence="4">BAT2 N-terminal domain-containing protein</fullName>
    </recommendedName>
</protein>
<evidence type="ECO:0008006" key="4">
    <source>
        <dbReference type="Google" id="ProtNLM"/>
    </source>
</evidence>
<feature type="region of interest" description="Disordered" evidence="1">
    <location>
        <begin position="1"/>
        <end position="715"/>
    </location>
</feature>
<feature type="compositionally biased region" description="Basic and acidic residues" evidence="1">
    <location>
        <begin position="439"/>
        <end position="450"/>
    </location>
</feature>
<feature type="compositionally biased region" description="Polar residues" evidence="1">
    <location>
        <begin position="1389"/>
        <end position="1432"/>
    </location>
</feature>
<feature type="compositionally biased region" description="Low complexity" evidence="1">
    <location>
        <begin position="1500"/>
        <end position="1514"/>
    </location>
</feature>
<organism evidence="2 3">
    <name type="scientific">Tribolium castaneum</name>
    <name type="common">Red flour beetle</name>
    <dbReference type="NCBI Taxonomy" id="7070"/>
    <lineage>
        <taxon>Eukaryota</taxon>
        <taxon>Metazoa</taxon>
        <taxon>Ecdysozoa</taxon>
        <taxon>Arthropoda</taxon>
        <taxon>Hexapoda</taxon>
        <taxon>Insecta</taxon>
        <taxon>Pterygota</taxon>
        <taxon>Neoptera</taxon>
        <taxon>Endopterygota</taxon>
        <taxon>Coleoptera</taxon>
        <taxon>Polyphaga</taxon>
        <taxon>Cucujiformia</taxon>
        <taxon>Tenebrionidae</taxon>
        <taxon>Tenebrionidae incertae sedis</taxon>
        <taxon>Tribolium</taxon>
    </lineage>
</organism>
<evidence type="ECO:0000256" key="1">
    <source>
        <dbReference type="SAM" id="MobiDB-lite"/>
    </source>
</evidence>
<feature type="region of interest" description="Disordered" evidence="1">
    <location>
        <begin position="1387"/>
        <end position="1444"/>
    </location>
</feature>
<feature type="compositionally biased region" description="Polar residues" evidence="1">
    <location>
        <begin position="1012"/>
        <end position="1021"/>
    </location>
</feature>
<name>A0A139WN56_TRICA</name>
<feature type="compositionally biased region" description="Basic and acidic residues" evidence="1">
    <location>
        <begin position="366"/>
        <end position="408"/>
    </location>
</feature>
<dbReference type="STRING" id="7070.A0A139WN56"/>
<feature type="region of interest" description="Disordered" evidence="1">
    <location>
        <begin position="968"/>
        <end position="1021"/>
    </location>
</feature>
<feature type="compositionally biased region" description="Basic and acidic residues" evidence="1">
    <location>
        <begin position="27"/>
        <end position="153"/>
    </location>
</feature>
<feature type="compositionally biased region" description="Basic and acidic residues" evidence="1">
    <location>
        <begin position="256"/>
        <end position="268"/>
    </location>
</feature>
<dbReference type="InParanoid" id="A0A139WN56"/>
<feature type="compositionally biased region" description="Basic and acidic residues" evidence="1">
    <location>
        <begin position="635"/>
        <end position="672"/>
    </location>
</feature>
<accession>A0A139WN56</accession>
<dbReference type="OMA" id="AHMQDSM"/>
<feature type="compositionally biased region" description="Basic and acidic residues" evidence="1">
    <location>
        <begin position="165"/>
        <end position="200"/>
    </location>
</feature>
<dbReference type="eggNOG" id="KOG4817">
    <property type="taxonomic scope" value="Eukaryota"/>
</dbReference>
<dbReference type="EMBL" id="KQ971312">
    <property type="protein sequence ID" value="KYB29235.1"/>
    <property type="molecule type" value="Genomic_DNA"/>
</dbReference>
<gene>
    <name evidence="2" type="primary">AUGUSTUS-3.0.2_32146</name>
    <name evidence="2" type="ORF">TcasGA2_TC032146</name>
</gene>
<feature type="region of interest" description="Disordered" evidence="1">
    <location>
        <begin position="848"/>
        <end position="872"/>
    </location>
</feature>
<evidence type="ECO:0000313" key="3">
    <source>
        <dbReference type="Proteomes" id="UP000007266"/>
    </source>
</evidence>
<feature type="compositionally biased region" description="Low complexity" evidence="1">
    <location>
        <begin position="327"/>
        <end position="337"/>
    </location>
</feature>
<feature type="compositionally biased region" description="Basic residues" evidence="1">
    <location>
        <begin position="491"/>
        <end position="503"/>
    </location>
</feature>
<feature type="compositionally biased region" description="Basic and acidic residues" evidence="1">
    <location>
        <begin position="560"/>
        <end position="569"/>
    </location>
</feature>